<sequence>MPDRRYHFWSNPFDAENGFIFDYDSPCPGSQGRYPSHGRSNSNDDNVPASSLPSATHLDRNPEPANSRRRRLLDPNFVYHDGFDPTHKDSFGGVWHALWLFG</sequence>
<feature type="compositionally biased region" description="Polar residues" evidence="1">
    <location>
        <begin position="38"/>
        <end position="54"/>
    </location>
</feature>
<protein>
    <submittedName>
        <fullName evidence="2">Uncharacterized protein</fullName>
    </submittedName>
</protein>
<gene>
    <name evidence="2" type="ORF">DM02DRAFT_659937</name>
</gene>
<dbReference type="EMBL" id="KZ805488">
    <property type="protein sequence ID" value="PVH95656.1"/>
    <property type="molecule type" value="Genomic_DNA"/>
</dbReference>
<feature type="region of interest" description="Disordered" evidence="1">
    <location>
        <begin position="24"/>
        <end position="71"/>
    </location>
</feature>
<dbReference type="Proteomes" id="UP000244855">
    <property type="component" value="Unassembled WGS sequence"/>
</dbReference>
<reference evidence="2 3" key="1">
    <citation type="journal article" date="2018" name="Sci. Rep.">
        <title>Comparative genomics provides insights into the lifestyle and reveals functional heterogeneity of dark septate endophytic fungi.</title>
        <authorList>
            <person name="Knapp D.G."/>
            <person name="Nemeth J.B."/>
            <person name="Barry K."/>
            <person name="Hainaut M."/>
            <person name="Henrissat B."/>
            <person name="Johnson J."/>
            <person name="Kuo A."/>
            <person name="Lim J.H.P."/>
            <person name="Lipzen A."/>
            <person name="Nolan M."/>
            <person name="Ohm R.A."/>
            <person name="Tamas L."/>
            <person name="Grigoriev I.V."/>
            <person name="Spatafora J.W."/>
            <person name="Nagy L.G."/>
            <person name="Kovacs G.M."/>
        </authorList>
    </citation>
    <scope>NUCLEOTIDE SEQUENCE [LARGE SCALE GENOMIC DNA]</scope>
    <source>
        <strain evidence="2 3">DSE2036</strain>
    </source>
</reference>
<name>A0A2V1DBY3_9PLEO</name>
<organism evidence="2 3">
    <name type="scientific">Periconia macrospinosa</name>
    <dbReference type="NCBI Taxonomy" id="97972"/>
    <lineage>
        <taxon>Eukaryota</taxon>
        <taxon>Fungi</taxon>
        <taxon>Dikarya</taxon>
        <taxon>Ascomycota</taxon>
        <taxon>Pezizomycotina</taxon>
        <taxon>Dothideomycetes</taxon>
        <taxon>Pleosporomycetidae</taxon>
        <taxon>Pleosporales</taxon>
        <taxon>Massarineae</taxon>
        <taxon>Periconiaceae</taxon>
        <taxon>Periconia</taxon>
    </lineage>
</organism>
<accession>A0A2V1DBY3</accession>
<dbReference type="AlphaFoldDB" id="A0A2V1DBY3"/>
<evidence type="ECO:0000313" key="3">
    <source>
        <dbReference type="Proteomes" id="UP000244855"/>
    </source>
</evidence>
<proteinExistence type="predicted"/>
<evidence type="ECO:0000256" key="1">
    <source>
        <dbReference type="SAM" id="MobiDB-lite"/>
    </source>
</evidence>
<evidence type="ECO:0000313" key="2">
    <source>
        <dbReference type="EMBL" id="PVH95656.1"/>
    </source>
</evidence>
<keyword evidence="3" id="KW-1185">Reference proteome</keyword>